<protein>
    <submittedName>
        <fullName evidence="1">Uncharacterized protein</fullName>
    </submittedName>
</protein>
<accession>A0ABT0LPZ1</accession>
<gene>
    <name evidence="1" type="ORF">M3O51_08720</name>
</gene>
<name>A0ABT0LPZ1_9XANT</name>
<feature type="non-terminal residue" evidence="1">
    <location>
        <position position="1"/>
    </location>
</feature>
<evidence type="ECO:0000313" key="2">
    <source>
        <dbReference type="Proteomes" id="UP001167357"/>
    </source>
</evidence>
<keyword evidence="2" id="KW-1185">Reference proteome</keyword>
<comment type="caution">
    <text evidence="1">The sequence shown here is derived from an EMBL/GenBank/DDBJ whole genome shotgun (WGS) entry which is preliminary data.</text>
</comment>
<dbReference type="Proteomes" id="UP001167357">
    <property type="component" value="Unassembled WGS sequence"/>
</dbReference>
<dbReference type="EMBL" id="JAMBED010000014">
    <property type="protein sequence ID" value="MCL1551400.1"/>
    <property type="molecule type" value="Genomic_DNA"/>
</dbReference>
<organism evidence="1 2">
    <name type="scientific">Xanthomonas nasturtii</name>
    <dbReference type="NCBI Taxonomy" id="1843581"/>
    <lineage>
        <taxon>Bacteria</taxon>
        <taxon>Pseudomonadati</taxon>
        <taxon>Pseudomonadota</taxon>
        <taxon>Gammaproteobacteria</taxon>
        <taxon>Lysobacterales</taxon>
        <taxon>Lysobacteraceae</taxon>
        <taxon>Xanthomonas</taxon>
    </lineage>
</organism>
<sequence>FEACVISIHEILGVGRGVQLPGVTSPWRLWRGIHAAQGPATVGGQGPVELVDAQRFQQAASKPRYAVFSFFNKGTSQLSGAVPSPIAGPLAAWMRPSS</sequence>
<evidence type="ECO:0000313" key="1">
    <source>
        <dbReference type="EMBL" id="MCL1551400.1"/>
    </source>
</evidence>
<proteinExistence type="predicted"/>
<reference evidence="1" key="1">
    <citation type="submission" date="2022-04" db="EMBL/GenBank/DDBJ databases">
        <title>Genomic comparison of 19 strains of Xanthomonas nasturtii, a newly emerging watercress pathogen.</title>
        <authorList>
            <person name="Harrison J."/>
            <person name="Greer S."/>
            <person name="Hussain R."/>
            <person name="Lascelles D."/>
            <person name="Roberts M."/>
            <person name="Carter B."/>
            <person name="Bryning A."/>
            <person name="Carroll S."/>
            <person name="Aspin A."/>
            <person name="Cruz L."/>
            <person name="Cruz J."/>
            <person name="Grant M."/>
            <person name="Vicente J."/>
            <person name="Studholme D.J."/>
        </authorList>
    </citation>
    <scope>NUCLEOTIDE SEQUENCE</scope>
    <source>
        <strain evidence="1">10016B</strain>
    </source>
</reference>